<evidence type="ECO:0000256" key="4">
    <source>
        <dbReference type="ARBA" id="ARBA00022989"/>
    </source>
</evidence>
<dbReference type="GO" id="GO:0005886">
    <property type="term" value="C:plasma membrane"/>
    <property type="evidence" value="ECO:0007669"/>
    <property type="project" value="TreeGrafter"/>
</dbReference>
<evidence type="ECO:0000256" key="3">
    <source>
        <dbReference type="ARBA" id="ARBA00022748"/>
    </source>
</evidence>
<dbReference type="InterPro" id="IPR017562">
    <property type="entry name" value="Cyt_c_biogenesis_CcsA"/>
</dbReference>
<dbReference type="EMBL" id="CP070499">
    <property type="protein sequence ID" value="QSB14897.1"/>
    <property type="molecule type" value="Genomic_DNA"/>
</dbReference>
<feature type="transmembrane region" description="Helical" evidence="6">
    <location>
        <begin position="127"/>
        <end position="145"/>
    </location>
</feature>
<dbReference type="Proteomes" id="UP000662857">
    <property type="component" value="Chromosome"/>
</dbReference>
<feature type="transmembrane region" description="Helical" evidence="6">
    <location>
        <begin position="241"/>
        <end position="264"/>
    </location>
</feature>
<dbReference type="Pfam" id="PF01578">
    <property type="entry name" value="Cytochrom_C_asm"/>
    <property type="match status" value="1"/>
</dbReference>
<name>A0A895YAX6_9ACTN</name>
<evidence type="ECO:0000256" key="5">
    <source>
        <dbReference type="ARBA" id="ARBA00023136"/>
    </source>
</evidence>
<comment type="subcellular location">
    <subcellularLocation>
        <location evidence="1">Membrane</location>
        <topology evidence="1">Multi-pass membrane protein</topology>
    </subcellularLocation>
</comment>
<feature type="transmembrane region" description="Helical" evidence="6">
    <location>
        <begin position="187"/>
        <end position="213"/>
    </location>
</feature>
<keyword evidence="5 6" id="KW-0472">Membrane</keyword>
<organism evidence="8 9">
    <name type="scientific">Natronosporangium hydrolyticum</name>
    <dbReference type="NCBI Taxonomy" id="2811111"/>
    <lineage>
        <taxon>Bacteria</taxon>
        <taxon>Bacillati</taxon>
        <taxon>Actinomycetota</taxon>
        <taxon>Actinomycetes</taxon>
        <taxon>Micromonosporales</taxon>
        <taxon>Micromonosporaceae</taxon>
        <taxon>Natronosporangium</taxon>
    </lineage>
</organism>
<evidence type="ECO:0000256" key="6">
    <source>
        <dbReference type="SAM" id="Phobius"/>
    </source>
</evidence>
<dbReference type="GO" id="GO:0017004">
    <property type="term" value="P:cytochrome complex assembly"/>
    <property type="evidence" value="ECO:0007669"/>
    <property type="project" value="UniProtKB-KW"/>
</dbReference>
<feature type="domain" description="Cytochrome c assembly protein" evidence="7">
    <location>
        <begin position="125"/>
        <end position="331"/>
    </location>
</feature>
<keyword evidence="9" id="KW-1185">Reference proteome</keyword>
<dbReference type="InterPro" id="IPR045062">
    <property type="entry name" value="Cyt_c_biogenesis_CcsA/CcmC"/>
</dbReference>
<proteinExistence type="predicted"/>
<feature type="transmembrane region" description="Helical" evidence="6">
    <location>
        <begin position="90"/>
        <end position="107"/>
    </location>
</feature>
<keyword evidence="3" id="KW-0201">Cytochrome c-type biogenesis</keyword>
<dbReference type="InterPro" id="IPR002541">
    <property type="entry name" value="Cyt_c_assembly"/>
</dbReference>
<feature type="transmembrane region" description="Helical" evidence="6">
    <location>
        <begin position="12"/>
        <end position="30"/>
    </location>
</feature>
<dbReference type="RefSeq" id="WP_239677059.1">
    <property type="nucleotide sequence ID" value="NZ_CP070499.1"/>
</dbReference>
<evidence type="ECO:0000256" key="1">
    <source>
        <dbReference type="ARBA" id="ARBA00004141"/>
    </source>
</evidence>
<feature type="transmembrane region" description="Helical" evidence="6">
    <location>
        <begin position="304"/>
        <end position="327"/>
    </location>
</feature>
<dbReference type="KEGG" id="nhy:JQS43_00425"/>
<keyword evidence="2 6" id="KW-0812">Transmembrane</keyword>
<accession>A0A895YAX6</accession>
<reference evidence="8" key="1">
    <citation type="submission" date="2021-02" db="EMBL/GenBank/DDBJ databases">
        <title>Natrosporangium hydrolyticum gen. nov., sp. nov, a haloalkaliphilic actinobacterium from a soda solonchak soil.</title>
        <authorList>
            <person name="Sorokin D.Y."/>
            <person name="Khijniak T.V."/>
            <person name="Zakharycheva A.P."/>
            <person name="Boueva O.V."/>
            <person name="Ariskina E.V."/>
            <person name="Hahnke R.L."/>
            <person name="Bunk B."/>
            <person name="Sproer C."/>
            <person name="Schumann P."/>
            <person name="Evtushenko L.I."/>
            <person name="Kublanov I.V."/>
        </authorList>
    </citation>
    <scope>NUCLEOTIDE SEQUENCE</scope>
    <source>
        <strain evidence="8">DSM 106523</strain>
    </source>
</reference>
<keyword evidence="4 6" id="KW-1133">Transmembrane helix</keyword>
<evidence type="ECO:0000313" key="9">
    <source>
        <dbReference type="Proteomes" id="UP000662857"/>
    </source>
</evidence>
<evidence type="ECO:0000313" key="8">
    <source>
        <dbReference type="EMBL" id="QSB14897.1"/>
    </source>
</evidence>
<dbReference type="NCBIfam" id="TIGR03144">
    <property type="entry name" value="cytochr_II_ccsB"/>
    <property type="match status" value="1"/>
</dbReference>
<evidence type="ECO:0000256" key="2">
    <source>
        <dbReference type="ARBA" id="ARBA00022692"/>
    </source>
</evidence>
<dbReference type="GO" id="GO:0020037">
    <property type="term" value="F:heme binding"/>
    <property type="evidence" value="ECO:0007669"/>
    <property type="project" value="InterPro"/>
</dbReference>
<protein>
    <submittedName>
        <fullName evidence="8">C-type cytochrome biogenesis protein CcsB</fullName>
    </submittedName>
</protein>
<dbReference type="PANTHER" id="PTHR30071:SF1">
    <property type="entry name" value="CYTOCHROME B_B6 PROTEIN-RELATED"/>
    <property type="match status" value="1"/>
</dbReference>
<feature type="transmembrane region" description="Helical" evidence="6">
    <location>
        <begin position="279"/>
        <end position="297"/>
    </location>
</feature>
<evidence type="ECO:0000259" key="7">
    <source>
        <dbReference type="Pfam" id="PF01578"/>
    </source>
</evidence>
<gene>
    <name evidence="8" type="primary">ccsB</name>
    <name evidence="8" type="ORF">JQS43_00425</name>
</gene>
<sequence>MATLSDDLWLVTIVAYLVAMLAYAAEYAFVNRPTRAGSASLRQIFSMRQAPELAGVSVGAAGAPPPDPGLPTGPPAEDESPTGWRALGRFSWVALGLLVVAALAHLATTVTRGLAAERLPFANMYEYALSATLIAVVAWFVILFRHPGIRHLSLYLALVNVLLIGAAGVIAYTPVEPLMPALDSHWFAIHIAAAAFASAAFLIGFVTTLMYLLRRGYENGRRGFPFTLAARIPTAATVERLSFGMHAFGFPIWTFAVAAGAIWAEASWGRYWGWDPKETWAFITWVIYAAYLHGRATPSVKRTVVAGLAILGFLTLMMNLFGVNLGFESLHSYA</sequence>
<dbReference type="AlphaFoldDB" id="A0A895YAX6"/>
<dbReference type="PANTHER" id="PTHR30071">
    <property type="entry name" value="HEME EXPORTER PROTEIN C"/>
    <property type="match status" value="1"/>
</dbReference>
<feature type="transmembrane region" description="Helical" evidence="6">
    <location>
        <begin position="152"/>
        <end position="175"/>
    </location>
</feature>